<reference evidence="1" key="1">
    <citation type="submission" date="2018-11" db="EMBL/GenBank/DDBJ databases">
        <authorList>
            <consortium name="Pathogen Informatics"/>
        </authorList>
    </citation>
    <scope>NUCLEOTIDE SEQUENCE</scope>
</reference>
<evidence type="ECO:0000313" key="2">
    <source>
        <dbReference type="Proteomes" id="UP000784294"/>
    </source>
</evidence>
<proteinExistence type="predicted"/>
<evidence type="ECO:0000313" key="1">
    <source>
        <dbReference type="EMBL" id="VEL44299.1"/>
    </source>
</evidence>
<dbReference type="EMBL" id="CAAALY010293922">
    <property type="protein sequence ID" value="VEL44299.1"/>
    <property type="molecule type" value="Genomic_DNA"/>
</dbReference>
<dbReference type="Proteomes" id="UP000784294">
    <property type="component" value="Unassembled WGS sequence"/>
</dbReference>
<sequence length="87" mass="9955">MDGAKEEKVEDSCEACEATQQTTIREAAIWEADCMLKRARDSESDRRFQKFSDHPHLGFFKAPVHEAVEANQLLILRAFIRNDVSCI</sequence>
<accession>A0A3S5CVY2</accession>
<organism evidence="1 2">
    <name type="scientific">Protopolystoma xenopodis</name>
    <dbReference type="NCBI Taxonomy" id="117903"/>
    <lineage>
        <taxon>Eukaryota</taxon>
        <taxon>Metazoa</taxon>
        <taxon>Spiralia</taxon>
        <taxon>Lophotrochozoa</taxon>
        <taxon>Platyhelminthes</taxon>
        <taxon>Monogenea</taxon>
        <taxon>Polyopisthocotylea</taxon>
        <taxon>Polystomatidea</taxon>
        <taxon>Polystomatidae</taxon>
        <taxon>Protopolystoma</taxon>
    </lineage>
</organism>
<gene>
    <name evidence="1" type="ORF">PXEA_LOCUS37739</name>
</gene>
<dbReference type="OrthoDB" id="8856820at2759"/>
<keyword evidence="2" id="KW-1185">Reference proteome</keyword>
<name>A0A3S5CVY2_9PLAT</name>
<dbReference type="AlphaFoldDB" id="A0A3S5CVY2"/>
<protein>
    <submittedName>
        <fullName evidence="1">Uncharacterized protein</fullName>
    </submittedName>
</protein>
<comment type="caution">
    <text evidence="1">The sequence shown here is derived from an EMBL/GenBank/DDBJ whole genome shotgun (WGS) entry which is preliminary data.</text>
</comment>